<dbReference type="Proteomes" id="UP001152531">
    <property type="component" value="Unassembled WGS sequence"/>
</dbReference>
<comment type="caution">
    <text evidence="1">The sequence shown here is derived from an EMBL/GenBank/DDBJ whole genome shotgun (WGS) entry which is preliminary data.</text>
</comment>
<reference evidence="1" key="1">
    <citation type="submission" date="2022-06" db="EMBL/GenBank/DDBJ databases">
        <authorList>
            <person name="Legras J.-L."/>
            <person name="Devillers H."/>
            <person name="Grondin C."/>
        </authorList>
    </citation>
    <scope>NUCLEOTIDE SEQUENCE</scope>
    <source>
        <strain evidence="1">CLIB 1444</strain>
    </source>
</reference>
<evidence type="ECO:0000313" key="1">
    <source>
        <dbReference type="EMBL" id="CAH6718709.1"/>
    </source>
</evidence>
<protein>
    <submittedName>
        <fullName evidence="1">DNA-directed RNA polymerase III subunit RPC9</fullName>
    </submittedName>
</protein>
<keyword evidence="2" id="KW-1185">Reference proteome</keyword>
<evidence type="ECO:0000313" key="2">
    <source>
        <dbReference type="Proteomes" id="UP001152531"/>
    </source>
</evidence>
<dbReference type="EMBL" id="CALSDN010000001">
    <property type="protein sequence ID" value="CAH6718709.1"/>
    <property type="molecule type" value="Genomic_DNA"/>
</dbReference>
<name>A0ACA9Y176_9ASCO</name>
<sequence length="152" mass="17861">MKVLVERDKFLSDYEVMEHLKSMKKEWTVQSNEKRKKFVNHGGLDLEVITNDTLKYLSTRPCSHIKSDNDFAELMKYLNTLSLVKVEKLEIVNALPRSMVHLYSIIEECDTRFESEVCEQILEKINDLFPIEETEEAEEAEEAEEQEEVDDN</sequence>
<accession>A0ACA9Y176</accession>
<keyword evidence="1" id="KW-0240">DNA-directed RNA polymerase</keyword>
<organism evidence="1 2">
    <name type="scientific">[Candida] jaroonii</name>
    <dbReference type="NCBI Taxonomy" id="467808"/>
    <lineage>
        <taxon>Eukaryota</taxon>
        <taxon>Fungi</taxon>
        <taxon>Dikarya</taxon>
        <taxon>Ascomycota</taxon>
        <taxon>Saccharomycotina</taxon>
        <taxon>Pichiomycetes</taxon>
        <taxon>Debaryomycetaceae</taxon>
        <taxon>Yamadazyma</taxon>
    </lineage>
</organism>
<gene>
    <name evidence="1" type="ORF">CLIB1444_01S12794</name>
</gene>
<keyword evidence="1" id="KW-0804">Transcription</keyword>
<proteinExistence type="predicted"/>